<comment type="caution">
    <text evidence="1">The sequence shown here is derived from an EMBL/GenBank/DDBJ whole genome shotgun (WGS) entry which is preliminary data.</text>
</comment>
<reference evidence="1 2" key="1">
    <citation type="submission" date="2018-11" db="EMBL/GenBank/DDBJ databases">
        <title>Genome sequencing and assembly of Clostridium tagluense strain A121.</title>
        <authorList>
            <person name="Murakami T."/>
            <person name="Segawa T."/>
            <person name="Shcherbakova V.A."/>
            <person name="Mori H."/>
            <person name="Yoshimura Y."/>
        </authorList>
    </citation>
    <scope>NUCLEOTIDE SEQUENCE [LARGE SCALE GENOMIC DNA]</scope>
    <source>
        <strain evidence="1 2">A121</strain>
    </source>
</reference>
<keyword evidence="2" id="KW-1185">Reference proteome</keyword>
<dbReference type="Proteomes" id="UP000287872">
    <property type="component" value="Unassembled WGS sequence"/>
</dbReference>
<evidence type="ECO:0000313" key="1">
    <source>
        <dbReference type="EMBL" id="GCD08760.1"/>
    </source>
</evidence>
<dbReference type="RefSeq" id="WP_124997529.1">
    <property type="nucleotide sequence ID" value="NZ_BHYK01000002.1"/>
</dbReference>
<organism evidence="1 2">
    <name type="scientific">Clostridium tagluense</name>
    <dbReference type="NCBI Taxonomy" id="360422"/>
    <lineage>
        <taxon>Bacteria</taxon>
        <taxon>Bacillati</taxon>
        <taxon>Bacillota</taxon>
        <taxon>Clostridia</taxon>
        <taxon>Eubacteriales</taxon>
        <taxon>Clostridiaceae</taxon>
        <taxon>Clostridium</taxon>
    </lineage>
</organism>
<dbReference type="OrthoDB" id="7619731at2"/>
<name>A0A401UGS1_9CLOT</name>
<dbReference type="AlphaFoldDB" id="A0A401UGS1"/>
<accession>A0A401UGS1</accession>
<protein>
    <submittedName>
        <fullName evidence="1">Membrane protein</fullName>
    </submittedName>
</protein>
<dbReference type="EMBL" id="BHYK01000002">
    <property type="protein sequence ID" value="GCD08760.1"/>
    <property type="molecule type" value="Genomic_DNA"/>
</dbReference>
<sequence length="281" mass="32957">MKDVNQLKQQLIDIRDNNWSIPSDIDKYELALEMLENIGSIDPDLRDGLILELLSDMIVENYLTNEEVKNILELSLSEKHLFYNMGKTEDDSVFNRTFTLLIIDAILYRHNQSEDPLFTEEEIKMIYAEVIRYSRQEKDARGYVEIKGWAHSTAHTADVLSEIAQCLEIKKPELIETLKAIKEKVCINHYAYTNCEDERLISAVTKIIERAILNDEEFINWIKSFENIKLTGKYPEDHNITSNRKNFLSALYFRLKRRNAKKSFMDTIEQVLNNTTPNHFK</sequence>
<dbReference type="InterPro" id="IPR021247">
    <property type="entry name" value="DUF2785"/>
</dbReference>
<gene>
    <name evidence="1" type="ORF">Ctaglu_03830</name>
</gene>
<evidence type="ECO:0000313" key="2">
    <source>
        <dbReference type="Proteomes" id="UP000287872"/>
    </source>
</evidence>
<dbReference type="Pfam" id="PF10978">
    <property type="entry name" value="DUF2785"/>
    <property type="match status" value="1"/>
</dbReference>
<proteinExistence type="predicted"/>